<protein>
    <submittedName>
        <fullName evidence="2">RNA 3'-phosphate cyclase</fullName>
    </submittedName>
</protein>
<name>W2SCU2_CYPE1</name>
<accession>W2SCU2</accession>
<dbReference type="AlphaFoldDB" id="W2SCU2"/>
<dbReference type="InterPro" id="IPR036553">
    <property type="entry name" value="RPTC_insert"/>
</dbReference>
<dbReference type="PANTHER" id="PTHR11096:SF0">
    <property type="entry name" value="RNA 3'-TERMINAL PHOSPHATE CYCLASE"/>
    <property type="match status" value="1"/>
</dbReference>
<dbReference type="Pfam" id="PF01137">
    <property type="entry name" value="RTC"/>
    <property type="match status" value="1"/>
</dbReference>
<dbReference type="OrthoDB" id="25029at2759"/>
<dbReference type="EMBL" id="KB822711">
    <property type="protein sequence ID" value="ETN46512.1"/>
    <property type="molecule type" value="Genomic_DNA"/>
</dbReference>
<dbReference type="VEuPathDB" id="FungiDB:HMPREF1541_00697"/>
<dbReference type="PANTHER" id="PTHR11096">
    <property type="entry name" value="RNA 3' TERMINAL PHOSPHATE CYCLASE"/>
    <property type="match status" value="1"/>
</dbReference>
<dbReference type="GO" id="GO:0003963">
    <property type="term" value="F:RNA-3'-phosphate cyclase activity"/>
    <property type="evidence" value="ECO:0007669"/>
    <property type="project" value="TreeGrafter"/>
</dbReference>
<keyword evidence="3" id="KW-1185">Reference proteome</keyword>
<dbReference type="SUPFAM" id="SSF55205">
    <property type="entry name" value="EPT/RTPC-like"/>
    <property type="match status" value="1"/>
</dbReference>
<dbReference type="GeneID" id="19968036"/>
<dbReference type="GO" id="GO:0005634">
    <property type="term" value="C:nucleus"/>
    <property type="evidence" value="ECO:0007669"/>
    <property type="project" value="TreeGrafter"/>
</dbReference>
<proteinExistence type="predicted"/>
<dbReference type="InterPro" id="IPR037136">
    <property type="entry name" value="RNA3'_phos_cyclase_dom_sf"/>
</dbReference>
<dbReference type="InterPro" id="IPR000228">
    <property type="entry name" value="RNA3'_term_phos_cyc"/>
</dbReference>
<dbReference type="Gene3D" id="3.30.360.20">
    <property type="entry name" value="RNA 3'-terminal phosphate cyclase, insert domain"/>
    <property type="match status" value="1"/>
</dbReference>
<dbReference type="Proteomes" id="UP000030752">
    <property type="component" value="Unassembled WGS sequence"/>
</dbReference>
<evidence type="ECO:0000259" key="1">
    <source>
        <dbReference type="Pfam" id="PF01137"/>
    </source>
</evidence>
<dbReference type="STRING" id="1220924.W2SCU2"/>
<dbReference type="RefSeq" id="XP_008711224.1">
    <property type="nucleotide sequence ID" value="XM_008713002.1"/>
</dbReference>
<organism evidence="2 3">
    <name type="scientific">Cyphellophora europaea (strain CBS 101466)</name>
    <name type="common">Phialophora europaea</name>
    <dbReference type="NCBI Taxonomy" id="1220924"/>
    <lineage>
        <taxon>Eukaryota</taxon>
        <taxon>Fungi</taxon>
        <taxon>Dikarya</taxon>
        <taxon>Ascomycota</taxon>
        <taxon>Pezizomycotina</taxon>
        <taxon>Eurotiomycetes</taxon>
        <taxon>Chaetothyriomycetidae</taxon>
        <taxon>Chaetothyriales</taxon>
        <taxon>Cyphellophoraceae</taxon>
        <taxon>Cyphellophora</taxon>
    </lineage>
</organism>
<dbReference type="InParanoid" id="W2SCU2"/>
<evidence type="ECO:0000313" key="3">
    <source>
        <dbReference type="Proteomes" id="UP000030752"/>
    </source>
</evidence>
<dbReference type="GO" id="GO:0006396">
    <property type="term" value="P:RNA processing"/>
    <property type="evidence" value="ECO:0007669"/>
    <property type="project" value="InterPro"/>
</dbReference>
<dbReference type="InterPro" id="IPR013792">
    <property type="entry name" value="RNA3'P_cycl/enolpyr_Trfase_a/b"/>
</dbReference>
<dbReference type="InterPro" id="IPR023797">
    <property type="entry name" value="RNA3'_phos_cyclase_dom"/>
</dbReference>
<reference evidence="2 3" key="1">
    <citation type="submission" date="2013-03" db="EMBL/GenBank/DDBJ databases">
        <title>The Genome Sequence of Phialophora europaea CBS 101466.</title>
        <authorList>
            <consortium name="The Broad Institute Genomics Platform"/>
            <person name="Cuomo C."/>
            <person name="de Hoog S."/>
            <person name="Gorbushina A."/>
            <person name="Walker B."/>
            <person name="Young S.K."/>
            <person name="Zeng Q."/>
            <person name="Gargeya S."/>
            <person name="Fitzgerald M."/>
            <person name="Haas B."/>
            <person name="Abouelleil A."/>
            <person name="Allen A.W."/>
            <person name="Alvarado L."/>
            <person name="Arachchi H.M."/>
            <person name="Berlin A.M."/>
            <person name="Chapman S.B."/>
            <person name="Gainer-Dewar J."/>
            <person name="Goldberg J."/>
            <person name="Griggs A."/>
            <person name="Gujja S."/>
            <person name="Hansen M."/>
            <person name="Howarth C."/>
            <person name="Imamovic A."/>
            <person name="Ireland A."/>
            <person name="Larimer J."/>
            <person name="McCowan C."/>
            <person name="Murphy C."/>
            <person name="Pearson M."/>
            <person name="Poon T.W."/>
            <person name="Priest M."/>
            <person name="Roberts A."/>
            <person name="Saif S."/>
            <person name="Shea T."/>
            <person name="Sisk P."/>
            <person name="Sykes S."/>
            <person name="Wortman J."/>
            <person name="Nusbaum C."/>
            <person name="Birren B."/>
        </authorList>
    </citation>
    <scope>NUCLEOTIDE SEQUENCE [LARGE SCALE GENOMIC DNA]</scope>
    <source>
        <strain evidence="2 3">CBS 101466</strain>
    </source>
</reference>
<feature type="domain" description="RNA 3'-terminal phosphate cyclase" evidence="1">
    <location>
        <begin position="9"/>
        <end position="363"/>
    </location>
</feature>
<gene>
    <name evidence="2" type="ORF">HMPREF1541_00697</name>
</gene>
<dbReference type="HOGENOM" id="CLU_027882_3_0_1"/>
<dbReference type="eggNOG" id="KOG3980">
    <property type="taxonomic scope" value="Eukaryota"/>
</dbReference>
<sequence>MIDLDGSTLEGGGQLTRVALSLSAIYRLPIRVSRVRANRGSKFSKRGAGASGGLKESHLAALHWLADMCNAKTQGDEVGSEEFVFRPSSKRGLIRGPSDSTIELRNPGSVWLVLQALLPFILFAIDVPVLELTLKGGTNVSKSMSGEYVQQVLIPTLHRIGLPDIEVDIVKRGWTSPVSQIGEVKVMIKAAKRHPFVLPAFDVAERGAIKRVAVTILAHTEAMRNSLRVEVIKALGSQFPAEISVDVVIDEESGSDSRLYLLLVAHTANGWVLGRDCLYNRRIRTDREARVMAEKASENVVGQLTMELSKGGCVDEYLQDQLVIWQALASGASRVDAGRHGADHDEGSLHTKTVRWVCEQMMGNHNLFQADGRCVGTQPYDARTISRSDIAEMTPVLEEAAIDDEG</sequence>
<dbReference type="Gene3D" id="3.65.10.20">
    <property type="entry name" value="RNA 3'-terminal phosphate cyclase domain"/>
    <property type="match status" value="1"/>
</dbReference>
<evidence type="ECO:0000313" key="2">
    <source>
        <dbReference type="EMBL" id="ETN46512.1"/>
    </source>
</evidence>